<keyword evidence="2" id="KW-0813">Transport</keyword>
<dbReference type="CDD" id="cd00267">
    <property type="entry name" value="ABC_ATPase"/>
    <property type="match status" value="1"/>
</dbReference>
<dbReference type="Proteomes" id="UP000199288">
    <property type="component" value="Unassembled WGS sequence"/>
</dbReference>
<dbReference type="AlphaFoldDB" id="A0A1H4AJY6"/>
<keyword evidence="3" id="KW-0547">Nucleotide-binding</keyword>
<dbReference type="Gene3D" id="3.40.50.300">
    <property type="entry name" value="P-loop containing nucleotide triphosphate hydrolases"/>
    <property type="match status" value="1"/>
</dbReference>
<keyword evidence="8" id="KW-1185">Reference proteome</keyword>
<evidence type="ECO:0000313" key="7">
    <source>
        <dbReference type="EMBL" id="SEA36121.1"/>
    </source>
</evidence>
<evidence type="ECO:0000313" key="8">
    <source>
        <dbReference type="Proteomes" id="UP000199288"/>
    </source>
</evidence>
<gene>
    <name evidence="7" type="ORF">SAMN02910418_01417</name>
</gene>
<evidence type="ECO:0000256" key="3">
    <source>
        <dbReference type="ARBA" id="ARBA00022741"/>
    </source>
</evidence>
<reference evidence="8" key="1">
    <citation type="submission" date="2016-10" db="EMBL/GenBank/DDBJ databases">
        <authorList>
            <person name="Varghese N."/>
            <person name="Submissions S."/>
        </authorList>
    </citation>
    <scope>NUCLEOTIDE SEQUENCE [LARGE SCALE GENOMIC DNA]</scope>
    <source>
        <strain evidence="8">KPR-1</strain>
    </source>
</reference>
<dbReference type="SUPFAM" id="SSF52540">
    <property type="entry name" value="P-loop containing nucleoside triphosphate hydrolases"/>
    <property type="match status" value="1"/>
</dbReference>
<feature type="region of interest" description="Disordered" evidence="5">
    <location>
        <begin position="232"/>
        <end position="264"/>
    </location>
</feature>
<dbReference type="Pfam" id="PF00005">
    <property type="entry name" value="ABC_tran"/>
    <property type="match status" value="1"/>
</dbReference>
<dbReference type="EMBL" id="FNQV01000008">
    <property type="protein sequence ID" value="SEA36121.1"/>
    <property type="molecule type" value="Genomic_DNA"/>
</dbReference>
<evidence type="ECO:0000256" key="1">
    <source>
        <dbReference type="ARBA" id="ARBA00005417"/>
    </source>
</evidence>
<proteinExistence type="inferred from homology"/>
<name>A0A1H4AJY6_9ACTO</name>
<protein>
    <submittedName>
        <fullName evidence="7">ABC transporter</fullName>
    </submittedName>
</protein>
<dbReference type="PANTHER" id="PTHR43117">
    <property type="entry name" value="OSMOPROTECTANT IMPORT ATP-BINDING PROTEIN OSMV"/>
    <property type="match status" value="1"/>
</dbReference>
<sequence length="264" mass="28013">MTESQSLIQARALSATAQQGTIFGPLDLTVEAGDLVIVHGARGSGKSALLLALAGRFRPLSGSLYINGIDAIADPYAAIVHSSVARLGNYVAPEDRLTISESIAERAYLDGISIAAAEDRANDIEQLLGYCVDRNVEIEQLDPLTRVVVSAGLAMLRPTSVVVIDDVDMVVPHSRQFEMFECLARLTELDGCAIITSAIDADTAPAGSIRIRLGHKAVPYVAAIHDTPVDIETVDADPDSPDDPDADQPVDETIITRTTSQHGS</sequence>
<evidence type="ECO:0000259" key="6">
    <source>
        <dbReference type="PROSITE" id="PS50893"/>
    </source>
</evidence>
<dbReference type="GO" id="GO:0016887">
    <property type="term" value="F:ATP hydrolysis activity"/>
    <property type="evidence" value="ECO:0007669"/>
    <property type="project" value="InterPro"/>
</dbReference>
<dbReference type="PROSITE" id="PS50893">
    <property type="entry name" value="ABC_TRANSPORTER_2"/>
    <property type="match status" value="1"/>
</dbReference>
<dbReference type="RefSeq" id="WP_092564193.1">
    <property type="nucleotide sequence ID" value="NZ_FNQV01000008.1"/>
</dbReference>
<dbReference type="InterPro" id="IPR027417">
    <property type="entry name" value="P-loop_NTPase"/>
</dbReference>
<dbReference type="SMART" id="SM00382">
    <property type="entry name" value="AAA"/>
    <property type="match status" value="1"/>
</dbReference>
<keyword evidence="4" id="KW-0067">ATP-binding</keyword>
<feature type="compositionally biased region" description="Acidic residues" evidence="5">
    <location>
        <begin position="232"/>
        <end position="250"/>
    </location>
</feature>
<dbReference type="GO" id="GO:0005524">
    <property type="term" value="F:ATP binding"/>
    <property type="evidence" value="ECO:0007669"/>
    <property type="project" value="UniProtKB-KW"/>
</dbReference>
<feature type="compositionally biased region" description="Polar residues" evidence="5">
    <location>
        <begin position="255"/>
        <end position="264"/>
    </location>
</feature>
<accession>A0A1H4AJY6</accession>
<evidence type="ECO:0000256" key="2">
    <source>
        <dbReference type="ARBA" id="ARBA00022448"/>
    </source>
</evidence>
<dbReference type="PANTHER" id="PTHR43117:SF4">
    <property type="entry name" value="OSMOPROTECTANT IMPORT ATP-BINDING PROTEIN OSMV"/>
    <property type="match status" value="1"/>
</dbReference>
<dbReference type="OrthoDB" id="3726653at2"/>
<organism evidence="7 8">
    <name type="scientific">Bowdeniella nasicola</name>
    <dbReference type="NCBI Taxonomy" id="208480"/>
    <lineage>
        <taxon>Bacteria</taxon>
        <taxon>Bacillati</taxon>
        <taxon>Actinomycetota</taxon>
        <taxon>Actinomycetes</taxon>
        <taxon>Actinomycetales</taxon>
        <taxon>Actinomycetaceae</taxon>
        <taxon>Bowdeniella</taxon>
    </lineage>
</organism>
<evidence type="ECO:0000256" key="4">
    <source>
        <dbReference type="ARBA" id="ARBA00022840"/>
    </source>
</evidence>
<dbReference type="InterPro" id="IPR003593">
    <property type="entry name" value="AAA+_ATPase"/>
</dbReference>
<feature type="domain" description="ABC transporter" evidence="6">
    <location>
        <begin position="8"/>
        <end position="241"/>
    </location>
</feature>
<evidence type="ECO:0000256" key="5">
    <source>
        <dbReference type="SAM" id="MobiDB-lite"/>
    </source>
</evidence>
<comment type="similarity">
    <text evidence="1">Belongs to the ABC transporter superfamily.</text>
</comment>
<dbReference type="InterPro" id="IPR003439">
    <property type="entry name" value="ABC_transporter-like_ATP-bd"/>
</dbReference>